<keyword evidence="2" id="KW-0004">4Fe-4S</keyword>
<sequence length="173" mass="19551">MESNQLQLASKLTYDSIVDGPGIRMVIWTQGCLHHCPGCHNPQTHSVTGGFQENTSVIIQAIHDAQLQTGLTLSGGEPFDQPIALLEIVKEAKKDGLSVWAYSGYTYEELVKEPTRKKLLEEIDILVDGRFMEDQKDYRLHFKGSKNQRIIDVQKSLKNEKIVLSSYDKSNQF</sequence>
<keyword evidence="4" id="KW-0479">Metal-binding</keyword>
<dbReference type="GO" id="GO:0043365">
    <property type="term" value="F:[formate-C-acetyltransferase]-activating enzyme activity"/>
    <property type="evidence" value="ECO:0007669"/>
    <property type="project" value="InterPro"/>
</dbReference>
<dbReference type="PANTHER" id="PTHR30352:SF2">
    <property type="entry name" value="ANAEROBIC RIBONUCLEOSIDE-TRIPHOSPHATE REDUCTASE-ACTIVATING PROTEIN"/>
    <property type="match status" value="1"/>
</dbReference>
<dbReference type="RefSeq" id="WP_160624107.1">
    <property type="nucleotide sequence ID" value="NZ_WUUQ01000001.1"/>
</dbReference>
<dbReference type="GO" id="GO:0004748">
    <property type="term" value="F:ribonucleoside-diphosphate reductase activity, thioredoxin disulfide as acceptor"/>
    <property type="evidence" value="ECO:0007669"/>
    <property type="project" value="TreeGrafter"/>
</dbReference>
<dbReference type="Gene3D" id="3.20.20.70">
    <property type="entry name" value="Aldolase class I"/>
    <property type="match status" value="1"/>
</dbReference>
<dbReference type="SFLD" id="SFLDG01063">
    <property type="entry name" value="activating_enzymes__group_1"/>
    <property type="match status" value="1"/>
</dbReference>
<keyword evidence="3" id="KW-0949">S-adenosyl-L-methionine</keyword>
<dbReference type="InterPro" id="IPR034457">
    <property type="entry name" value="Organic_radical-activating"/>
</dbReference>
<dbReference type="GO" id="GO:0046872">
    <property type="term" value="F:metal ion binding"/>
    <property type="evidence" value="ECO:0007669"/>
    <property type="project" value="UniProtKB-KW"/>
</dbReference>
<dbReference type="SFLD" id="SFLDF00299">
    <property type="entry name" value="anaerobic_ribonucleoside-triph"/>
    <property type="match status" value="1"/>
</dbReference>
<dbReference type="PIRSF" id="PIRSF000368">
    <property type="entry name" value="NrdG"/>
    <property type="match status" value="1"/>
</dbReference>
<evidence type="ECO:0000256" key="1">
    <source>
        <dbReference type="ARBA" id="ARBA00001966"/>
    </source>
</evidence>
<dbReference type="NCBIfam" id="TIGR02491">
    <property type="entry name" value="NrdG"/>
    <property type="match status" value="1"/>
</dbReference>
<evidence type="ECO:0000256" key="5">
    <source>
        <dbReference type="ARBA" id="ARBA00023004"/>
    </source>
</evidence>
<dbReference type="EMBL" id="WUUQ01000001">
    <property type="protein sequence ID" value="MXQ72617.1"/>
    <property type="molecule type" value="Genomic_DNA"/>
</dbReference>
<evidence type="ECO:0000256" key="2">
    <source>
        <dbReference type="ARBA" id="ARBA00022485"/>
    </source>
</evidence>
<evidence type="ECO:0000256" key="6">
    <source>
        <dbReference type="ARBA" id="ARBA00023014"/>
    </source>
</evidence>
<dbReference type="SFLD" id="SFLDG01066">
    <property type="entry name" value="organic_radical-activating_enz"/>
    <property type="match status" value="1"/>
</dbReference>
<comment type="function">
    <text evidence="7">Activation of anaerobic ribonucleoside-triphosphate reductase under anaerobic conditions by generation of an organic free radical, using S-adenosylmethionine and reduced flavodoxin as cosubstrates to produce 5'-deoxy-adenosine.</text>
</comment>
<keyword evidence="7" id="KW-0560">Oxidoreductase</keyword>
<comment type="cofactor">
    <cofactor evidence="1">
        <name>[4Fe-4S] cluster</name>
        <dbReference type="ChEBI" id="CHEBI:49883"/>
    </cofactor>
</comment>
<comment type="similarity">
    <text evidence="7">Belongs to the organic radical-activating enzymes family.</text>
</comment>
<keyword evidence="9" id="KW-1185">Reference proteome</keyword>
<keyword evidence="6" id="KW-0411">Iron-sulfur</keyword>
<dbReference type="SUPFAM" id="SSF102114">
    <property type="entry name" value="Radical SAM enzymes"/>
    <property type="match status" value="1"/>
</dbReference>
<evidence type="ECO:0000313" key="9">
    <source>
        <dbReference type="Proteomes" id="UP000434036"/>
    </source>
</evidence>
<dbReference type="InterPro" id="IPR013785">
    <property type="entry name" value="Aldolase_TIM"/>
</dbReference>
<dbReference type="InterPro" id="IPR012837">
    <property type="entry name" value="NrdG"/>
</dbReference>
<reference evidence="8 9" key="2">
    <citation type="submission" date="2020-01" db="EMBL/GenBank/DDBJ databases">
        <title>Clostridiaceae sp. nov. isolated from the gut of human by culturomics.</title>
        <authorList>
            <person name="Chang Y."/>
        </authorList>
    </citation>
    <scope>NUCLEOTIDE SEQUENCE [LARGE SCALE GENOMIC DNA]</scope>
    <source>
        <strain evidence="8 9">DONG20-135</strain>
    </source>
</reference>
<dbReference type="InterPro" id="IPR058240">
    <property type="entry name" value="rSAM_sf"/>
</dbReference>
<dbReference type="GO" id="GO:0051539">
    <property type="term" value="F:4 iron, 4 sulfur cluster binding"/>
    <property type="evidence" value="ECO:0007669"/>
    <property type="project" value="UniProtKB-KW"/>
</dbReference>
<proteinExistence type="inferred from homology"/>
<name>A0A6N8U9W3_9FIRM</name>
<protein>
    <recommendedName>
        <fullName evidence="7">Anaerobic ribonucleoside-triphosphate reductase-activating protein</fullName>
        <ecNumber evidence="7">1.97.1.-</ecNumber>
    </recommendedName>
</protein>
<evidence type="ECO:0000256" key="4">
    <source>
        <dbReference type="ARBA" id="ARBA00022723"/>
    </source>
</evidence>
<organism evidence="8 9">
    <name type="scientific">Copranaerobaculum intestinale</name>
    <dbReference type="NCBI Taxonomy" id="2692629"/>
    <lineage>
        <taxon>Bacteria</taxon>
        <taxon>Bacillati</taxon>
        <taxon>Bacillota</taxon>
        <taxon>Erysipelotrichia</taxon>
        <taxon>Erysipelotrichales</taxon>
        <taxon>Erysipelotrichaceae</taxon>
        <taxon>Copranaerobaculum</taxon>
    </lineage>
</organism>
<evidence type="ECO:0000256" key="3">
    <source>
        <dbReference type="ARBA" id="ARBA00022691"/>
    </source>
</evidence>
<evidence type="ECO:0000256" key="7">
    <source>
        <dbReference type="PIRNR" id="PIRNR000368"/>
    </source>
</evidence>
<dbReference type="Proteomes" id="UP000434036">
    <property type="component" value="Unassembled WGS sequence"/>
</dbReference>
<dbReference type="SFLD" id="SFLDS00029">
    <property type="entry name" value="Radical_SAM"/>
    <property type="match status" value="1"/>
</dbReference>
<comment type="caution">
    <text evidence="8">The sequence shown here is derived from an EMBL/GenBank/DDBJ whole genome shotgun (WGS) entry which is preliminary data.</text>
</comment>
<dbReference type="CDD" id="cd01335">
    <property type="entry name" value="Radical_SAM"/>
    <property type="match status" value="1"/>
</dbReference>
<dbReference type="PANTHER" id="PTHR30352">
    <property type="entry name" value="PYRUVATE FORMATE-LYASE-ACTIVATING ENZYME"/>
    <property type="match status" value="1"/>
</dbReference>
<keyword evidence="5" id="KW-0408">Iron</keyword>
<dbReference type="AlphaFoldDB" id="A0A6N8U9W3"/>
<dbReference type="InterPro" id="IPR007197">
    <property type="entry name" value="rSAM"/>
</dbReference>
<dbReference type="EC" id="1.97.1.-" evidence="7"/>
<accession>A0A6N8U9W3</accession>
<evidence type="ECO:0000313" key="8">
    <source>
        <dbReference type="EMBL" id="MXQ72617.1"/>
    </source>
</evidence>
<gene>
    <name evidence="8" type="primary">nrdG</name>
    <name evidence="8" type="ORF">GSF08_01490</name>
</gene>
<dbReference type="Pfam" id="PF13353">
    <property type="entry name" value="Fer4_12"/>
    <property type="match status" value="1"/>
</dbReference>
<reference evidence="8 9" key="1">
    <citation type="submission" date="2019-12" db="EMBL/GenBank/DDBJ databases">
        <authorList>
            <person name="Yang R."/>
        </authorList>
    </citation>
    <scope>NUCLEOTIDE SEQUENCE [LARGE SCALE GENOMIC DNA]</scope>
    <source>
        <strain evidence="8 9">DONG20-135</strain>
    </source>
</reference>